<keyword evidence="15" id="KW-0812">Transmembrane</keyword>
<dbReference type="EMBL" id="GEBQ01027421">
    <property type="protein sequence ID" value="JAT12556.1"/>
    <property type="molecule type" value="Transcribed_RNA"/>
</dbReference>
<evidence type="ECO:0000256" key="2">
    <source>
        <dbReference type="ARBA" id="ARBA00004174"/>
    </source>
</evidence>
<protein>
    <recommendedName>
        <fullName evidence="17">Cytochrome P450</fullName>
    </recommendedName>
</protein>
<evidence type="ECO:0000256" key="7">
    <source>
        <dbReference type="ARBA" id="ARBA00022824"/>
    </source>
</evidence>
<comment type="subcellular location">
    <subcellularLocation>
        <location evidence="3">Endoplasmic reticulum membrane</location>
        <topology evidence="3">Peripheral membrane protein</topology>
    </subcellularLocation>
    <subcellularLocation>
        <location evidence="2">Microsome membrane</location>
        <topology evidence="2">Peripheral membrane protein</topology>
    </subcellularLocation>
</comment>
<dbReference type="GO" id="GO:0005506">
    <property type="term" value="F:iron ion binding"/>
    <property type="evidence" value="ECO:0007669"/>
    <property type="project" value="InterPro"/>
</dbReference>
<keyword evidence="7" id="KW-0256">Endoplasmic reticulum</keyword>
<dbReference type="PROSITE" id="PS00086">
    <property type="entry name" value="CYTOCHROME_P450"/>
    <property type="match status" value="1"/>
</dbReference>
<dbReference type="InterPro" id="IPR002401">
    <property type="entry name" value="Cyt_P450_E_grp-I"/>
</dbReference>
<keyword evidence="15" id="KW-1133">Transmembrane helix</keyword>
<evidence type="ECO:0000256" key="13">
    <source>
        <dbReference type="PIRSR" id="PIRSR602401-1"/>
    </source>
</evidence>
<evidence type="ECO:0000256" key="12">
    <source>
        <dbReference type="ARBA" id="ARBA00023136"/>
    </source>
</evidence>
<dbReference type="GO" id="GO:0005789">
    <property type="term" value="C:endoplasmic reticulum membrane"/>
    <property type="evidence" value="ECO:0007669"/>
    <property type="project" value="UniProtKB-SubCell"/>
</dbReference>
<evidence type="ECO:0008006" key="17">
    <source>
        <dbReference type="Google" id="ProtNLM"/>
    </source>
</evidence>
<dbReference type="InterPro" id="IPR036396">
    <property type="entry name" value="Cyt_P450_sf"/>
</dbReference>
<dbReference type="InterPro" id="IPR017972">
    <property type="entry name" value="Cyt_P450_CS"/>
</dbReference>
<dbReference type="GO" id="GO:0020037">
    <property type="term" value="F:heme binding"/>
    <property type="evidence" value="ECO:0007669"/>
    <property type="project" value="InterPro"/>
</dbReference>
<dbReference type="GO" id="GO:0004497">
    <property type="term" value="F:monooxygenase activity"/>
    <property type="evidence" value="ECO:0007669"/>
    <property type="project" value="UniProtKB-KW"/>
</dbReference>
<keyword evidence="11 14" id="KW-0503">Monooxygenase</keyword>
<keyword evidence="10 13" id="KW-0408">Iron</keyword>
<dbReference type="AlphaFoldDB" id="A0A1B6KM99"/>
<evidence type="ECO:0000256" key="3">
    <source>
        <dbReference type="ARBA" id="ARBA00004406"/>
    </source>
</evidence>
<keyword evidence="5 13" id="KW-0349">Heme</keyword>
<evidence type="ECO:0000256" key="15">
    <source>
        <dbReference type="SAM" id="Phobius"/>
    </source>
</evidence>
<feature type="binding site" description="axial binding residue" evidence="13">
    <location>
        <position position="478"/>
    </location>
    <ligand>
        <name>heme</name>
        <dbReference type="ChEBI" id="CHEBI:30413"/>
    </ligand>
    <ligandPart>
        <name>Fe</name>
        <dbReference type="ChEBI" id="CHEBI:18248"/>
    </ligandPart>
</feature>
<evidence type="ECO:0000256" key="5">
    <source>
        <dbReference type="ARBA" id="ARBA00022617"/>
    </source>
</evidence>
<feature type="non-terminal residue" evidence="16">
    <location>
        <position position="1"/>
    </location>
</feature>
<organism evidence="16">
    <name type="scientific">Graphocephala atropunctata</name>
    <dbReference type="NCBI Taxonomy" id="36148"/>
    <lineage>
        <taxon>Eukaryota</taxon>
        <taxon>Metazoa</taxon>
        <taxon>Ecdysozoa</taxon>
        <taxon>Arthropoda</taxon>
        <taxon>Hexapoda</taxon>
        <taxon>Insecta</taxon>
        <taxon>Pterygota</taxon>
        <taxon>Neoptera</taxon>
        <taxon>Paraneoptera</taxon>
        <taxon>Hemiptera</taxon>
        <taxon>Auchenorrhyncha</taxon>
        <taxon>Membracoidea</taxon>
        <taxon>Cicadellidae</taxon>
        <taxon>Cicadellinae</taxon>
        <taxon>Cicadellini</taxon>
        <taxon>Graphocephala</taxon>
    </lineage>
</organism>
<keyword evidence="9 14" id="KW-0560">Oxidoreductase</keyword>
<evidence type="ECO:0000256" key="11">
    <source>
        <dbReference type="ARBA" id="ARBA00023033"/>
    </source>
</evidence>
<reference evidence="16" key="1">
    <citation type="submission" date="2015-11" db="EMBL/GenBank/DDBJ databases">
        <title>De novo transcriptome assembly of four potential Pierce s Disease insect vectors from Arizona vineyards.</title>
        <authorList>
            <person name="Tassone E.E."/>
        </authorList>
    </citation>
    <scope>NUCLEOTIDE SEQUENCE</scope>
</reference>
<dbReference type="Pfam" id="PF00067">
    <property type="entry name" value="p450"/>
    <property type="match status" value="1"/>
</dbReference>
<evidence type="ECO:0000256" key="9">
    <source>
        <dbReference type="ARBA" id="ARBA00023002"/>
    </source>
</evidence>
<evidence type="ECO:0000256" key="14">
    <source>
        <dbReference type="RuleBase" id="RU000461"/>
    </source>
</evidence>
<accession>A0A1B6KM99</accession>
<dbReference type="PANTHER" id="PTHR24292:SF54">
    <property type="entry name" value="CYP9F3-RELATED"/>
    <property type="match status" value="1"/>
</dbReference>
<keyword evidence="8" id="KW-0492">Microsome</keyword>
<evidence type="ECO:0000256" key="6">
    <source>
        <dbReference type="ARBA" id="ARBA00022723"/>
    </source>
</evidence>
<dbReference type="PRINTS" id="PR00463">
    <property type="entry name" value="EP450I"/>
</dbReference>
<comment type="cofactor">
    <cofactor evidence="1 13">
        <name>heme</name>
        <dbReference type="ChEBI" id="CHEBI:30413"/>
    </cofactor>
</comment>
<sequence length="536" mass="62254">TGVKLVNIYLLFLQTMGLLLENLIVEIFLGSFLLLWIFYWYIMRGYDYWEQRGVPFIKPQFPFGSTKEITLAKTFIGKAHENFYNQFPNERFYGILEFHRPTLVVRDPELIKMIMVKDFQCFTDRGSVIGNTREYIMKHLVNLVGQEWKDMRAKLTPTFTSGKIKLMFALMEKCSEQLQVLLESEIQQDKNIDVKTVLSKFTMDVIASCAFGVETSALTEEGKKFYAAVKGPAKKPSIKTNLTRMLALAFPSVVNILRLNLVRPELRDFLTNMVRNTVEHRQKNNIKRNDFVDLLMNIKYIKDEWEENRDVSSKSNDQVSEGLTIEEMTAQSFVFFLAGFETASSLMTFCLLELACNPHIQEQLYQQIQEAVDRNEGKISYQMMTEIPLMDQVINETLRLYGTVHVLTRKCTQPYKIPDSDFTVEKDMKVIIPVYALHHDPQYYPDPYEFKPERFLPEETKKRHPYVFLPFGEGPRNCIGMRFGLLQAKVGLATVMLNFQANLPPEQEVPVQFNNQAIILMPAKPILLKFSHRKNV</sequence>
<dbReference type="InterPro" id="IPR001128">
    <property type="entry name" value="Cyt_P450"/>
</dbReference>
<keyword evidence="6 13" id="KW-0479">Metal-binding</keyword>
<evidence type="ECO:0000256" key="10">
    <source>
        <dbReference type="ARBA" id="ARBA00023004"/>
    </source>
</evidence>
<evidence type="ECO:0000256" key="4">
    <source>
        <dbReference type="ARBA" id="ARBA00010617"/>
    </source>
</evidence>
<dbReference type="PRINTS" id="PR00385">
    <property type="entry name" value="P450"/>
</dbReference>
<evidence type="ECO:0000256" key="1">
    <source>
        <dbReference type="ARBA" id="ARBA00001971"/>
    </source>
</evidence>
<dbReference type="Gene3D" id="1.10.630.10">
    <property type="entry name" value="Cytochrome P450"/>
    <property type="match status" value="1"/>
</dbReference>
<dbReference type="CDD" id="cd11056">
    <property type="entry name" value="CYP6-like"/>
    <property type="match status" value="1"/>
</dbReference>
<name>A0A1B6KM99_9HEMI</name>
<comment type="similarity">
    <text evidence="4 14">Belongs to the cytochrome P450 family.</text>
</comment>
<dbReference type="FunFam" id="1.10.630.10:FF:000042">
    <property type="entry name" value="Cytochrome P450"/>
    <property type="match status" value="1"/>
</dbReference>
<dbReference type="GO" id="GO:0016705">
    <property type="term" value="F:oxidoreductase activity, acting on paired donors, with incorporation or reduction of molecular oxygen"/>
    <property type="evidence" value="ECO:0007669"/>
    <property type="project" value="InterPro"/>
</dbReference>
<keyword evidence="12 15" id="KW-0472">Membrane</keyword>
<evidence type="ECO:0000256" key="8">
    <source>
        <dbReference type="ARBA" id="ARBA00022848"/>
    </source>
</evidence>
<dbReference type="SUPFAM" id="SSF48264">
    <property type="entry name" value="Cytochrome P450"/>
    <property type="match status" value="1"/>
</dbReference>
<gene>
    <name evidence="16" type="ORF">g.46287</name>
</gene>
<evidence type="ECO:0000313" key="16">
    <source>
        <dbReference type="EMBL" id="JAT12556.1"/>
    </source>
</evidence>
<feature type="transmembrane region" description="Helical" evidence="15">
    <location>
        <begin position="23"/>
        <end position="42"/>
    </location>
</feature>
<dbReference type="PANTHER" id="PTHR24292">
    <property type="entry name" value="CYTOCHROME P450"/>
    <property type="match status" value="1"/>
</dbReference>
<dbReference type="InterPro" id="IPR050476">
    <property type="entry name" value="Insect_CytP450_Detox"/>
</dbReference>
<proteinExistence type="inferred from homology"/>